<dbReference type="PRINTS" id="PR00081">
    <property type="entry name" value="GDHRDH"/>
</dbReference>
<dbReference type="Gene3D" id="3.40.50.720">
    <property type="entry name" value="NAD(P)-binding Rossmann-like Domain"/>
    <property type="match status" value="1"/>
</dbReference>
<dbReference type="CDD" id="cd11731">
    <property type="entry name" value="Lin1944_like_SDR_c"/>
    <property type="match status" value="1"/>
</dbReference>
<protein>
    <submittedName>
        <fullName evidence="3">Short chain dehydrogenase</fullName>
    </submittedName>
</protein>
<comment type="caution">
    <text evidence="3">The sequence shown here is derived from an EMBL/GenBank/DDBJ whole genome shotgun (WGS) entry which is preliminary data.</text>
</comment>
<evidence type="ECO:0000256" key="1">
    <source>
        <dbReference type="ARBA" id="ARBA00006484"/>
    </source>
</evidence>
<dbReference type="PANTHER" id="PTHR43477">
    <property type="entry name" value="DIHYDROANTICAPSIN 7-DEHYDROGENASE"/>
    <property type="match status" value="1"/>
</dbReference>
<evidence type="ECO:0000313" key="3">
    <source>
        <dbReference type="EMBL" id="NMM45649.1"/>
    </source>
</evidence>
<dbReference type="RefSeq" id="WP_169626037.1">
    <property type="nucleotide sequence ID" value="NZ_JABBNT010000004.1"/>
</dbReference>
<organism evidence="3 4">
    <name type="scientific">Pacificispira spongiicola</name>
    <dbReference type="NCBI Taxonomy" id="2729598"/>
    <lineage>
        <taxon>Bacteria</taxon>
        <taxon>Pseudomonadati</taxon>
        <taxon>Pseudomonadota</taxon>
        <taxon>Alphaproteobacteria</taxon>
        <taxon>Rhodospirillales</taxon>
        <taxon>Rhodospirillaceae</taxon>
        <taxon>Pacificispira</taxon>
    </lineage>
</organism>
<gene>
    <name evidence="3" type="ORF">HH303_14225</name>
</gene>
<dbReference type="NCBIfam" id="NF005754">
    <property type="entry name" value="PRK07578.1"/>
    <property type="match status" value="1"/>
</dbReference>
<accession>A0A7Y0E1Q9</accession>
<dbReference type="InterPro" id="IPR051122">
    <property type="entry name" value="SDR_DHRS6-like"/>
</dbReference>
<dbReference type="GO" id="GO:0016491">
    <property type="term" value="F:oxidoreductase activity"/>
    <property type="evidence" value="ECO:0007669"/>
    <property type="project" value="UniProtKB-KW"/>
</dbReference>
<proteinExistence type="inferred from homology"/>
<evidence type="ECO:0000256" key="2">
    <source>
        <dbReference type="ARBA" id="ARBA00023002"/>
    </source>
</evidence>
<evidence type="ECO:0000313" key="4">
    <source>
        <dbReference type="Proteomes" id="UP000539372"/>
    </source>
</evidence>
<dbReference type="AlphaFoldDB" id="A0A7Y0E1Q9"/>
<dbReference type="Pfam" id="PF13561">
    <property type="entry name" value="adh_short_C2"/>
    <property type="match status" value="1"/>
</dbReference>
<comment type="similarity">
    <text evidence="1">Belongs to the short-chain dehydrogenases/reductases (SDR) family.</text>
</comment>
<dbReference type="Proteomes" id="UP000539372">
    <property type="component" value="Unassembled WGS sequence"/>
</dbReference>
<dbReference type="SUPFAM" id="SSF51735">
    <property type="entry name" value="NAD(P)-binding Rossmann-fold domains"/>
    <property type="match status" value="1"/>
</dbReference>
<reference evidence="3 4" key="1">
    <citation type="submission" date="2020-04" db="EMBL/GenBank/DDBJ databases">
        <title>Rhodospirillaceae bacterium KN72 isolated from deep sea.</title>
        <authorList>
            <person name="Zhang D.-C."/>
        </authorList>
    </citation>
    <scope>NUCLEOTIDE SEQUENCE [LARGE SCALE GENOMIC DNA]</scope>
    <source>
        <strain evidence="3 4">KN72</strain>
    </source>
</reference>
<dbReference type="InterPro" id="IPR002347">
    <property type="entry name" value="SDR_fam"/>
</dbReference>
<dbReference type="InterPro" id="IPR036291">
    <property type="entry name" value="NAD(P)-bd_dom_sf"/>
</dbReference>
<name>A0A7Y0E1Q9_9PROT</name>
<dbReference type="PANTHER" id="PTHR43477:SF1">
    <property type="entry name" value="DIHYDROANTICAPSIN 7-DEHYDROGENASE"/>
    <property type="match status" value="1"/>
</dbReference>
<keyword evidence="2" id="KW-0560">Oxidoreductase</keyword>
<keyword evidence="4" id="KW-1185">Reference proteome</keyword>
<dbReference type="EMBL" id="JABBNT010000004">
    <property type="protein sequence ID" value="NMM45649.1"/>
    <property type="molecule type" value="Genomic_DNA"/>
</dbReference>
<sequence length="199" mass="20899">MKVLIVGATGTLGKAVTAELGQRHDVIRAARSGADIALDIADTTSIRQAFERLGQVDAVVSTAGTVKFADFAEMQDADYRVGLDNKLMGQVNLVLIGREFVPDGGSFTLTTGILTHDPIRYGSSASMVNGALESFVKAAAIEIGRGQRINAVSPGMLVESVPNYGPYFPGHDPVPAAKAALGFTKSVDGLQTGQVFEIF</sequence>